<keyword evidence="1" id="KW-0472">Membrane</keyword>
<feature type="transmembrane region" description="Helical" evidence="1">
    <location>
        <begin position="166"/>
        <end position="186"/>
    </location>
</feature>
<feature type="transmembrane region" description="Helical" evidence="1">
    <location>
        <begin position="29"/>
        <end position="49"/>
    </location>
</feature>
<feature type="transmembrane region" description="Helical" evidence="1">
    <location>
        <begin position="115"/>
        <end position="136"/>
    </location>
</feature>
<dbReference type="Pfam" id="PF03806">
    <property type="entry name" value="ABG_transport"/>
    <property type="match status" value="1"/>
</dbReference>
<keyword evidence="1" id="KW-0812">Transmembrane</keyword>
<dbReference type="RefSeq" id="WP_073173192.1">
    <property type="nucleotide sequence ID" value="NZ_FQZE01000039.1"/>
</dbReference>
<feature type="transmembrane region" description="Helical" evidence="1">
    <location>
        <begin position="264"/>
        <end position="284"/>
    </location>
</feature>
<feature type="transmembrane region" description="Helical" evidence="1">
    <location>
        <begin position="213"/>
        <end position="231"/>
    </location>
</feature>
<dbReference type="AlphaFoldDB" id="A0A1M6N4V3"/>
<gene>
    <name evidence="2" type="ORF">SAMN05444280_13919</name>
</gene>
<sequence length="512" mass="55020">MGNEKKSVGIFQRMLNWTERFGNALPHPATLFGLFALAALVLSAVGYYMQWEVIHPGTKEIVHPVNLLSHDGIHRILLEMVDNFTGFAPLGIVLVAMLGIGIAEQSGLVHAIIRLLVLNSPRHLLTFVIVFSGVLSNVASDVGYVLLIPMAGVIFLAVGRHPIAGMAAAFAGVSGGFSANLILGTVDPLLAGLSTEAAQILDPDYVVNPTANYYFMVASTFIIGIAGTFVTERIVEPRLGKYTGEVAEEETKVERLSKKEKKGLLMAMLTFVGIFIITLIGLIPENGFFRGTDGGFLSSPLIQGVVAMLLITAGGMGLAYGFATGAFKNDADVMNGMSKSMKTLSTYLVLVFFAAQFVAYFKWSNLGIILAVKGANLLMSADIGLIPLMILFILLSAAINMLMGSASAKWAILAPIFIPMFMIMGYSPELSQVVYRVGDSVTNVISPMMSFFALIIAFVQKYDPKAGIGTIIAAMLPYTIVFLIFWIILLVIWLLLGIPLGPGAGIHYNIPL</sequence>
<dbReference type="PANTHER" id="PTHR30282:SF0">
    <property type="entry name" value="P-AMINOBENZOYL-GLUTAMATE TRANSPORT PROTEIN"/>
    <property type="match status" value="1"/>
</dbReference>
<dbReference type="GO" id="GO:0015558">
    <property type="term" value="F:secondary active p-aminobenzoyl-glutamate transmembrane transporter activity"/>
    <property type="evidence" value="ECO:0007669"/>
    <property type="project" value="InterPro"/>
</dbReference>
<feature type="transmembrane region" description="Helical" evidence="1">
    <location>
        <begin position="84"/>
        <end position="103"/>
    </location>
</feature>
<evidence type="ECO:0000256" key="1">
    <source>
        <dbReference type="SAM" id="Phobius"/>
    </source>
</evidence>
<feature type="transmembrane region" description="Helical" evidence="1">
    <location>
        <begin position="471"/>
        <end position="496"/>
    </location>
</feature>
<dbReference type="Proteomes" id="UP000184050">
    <property type="component" value="Unassembled WGS sequence"/>
</dbReference>
<protein>
    <submittedName>
        <fullName evidence="2">Aminobenzoyl-glutamate transport protein</fullName>
    </submittedName>
</protein>
<evidence type="ECO:0000313" key="3">
    <source>
        <dbReference type="Proteomes" id="UP000184050"/>
    </source>
</evidence>
<feature type="transmembrane region" description="Helical" evidence="1">
    <location>
        <begin position="410"/>
        <end position="428"/>
    </location>
</feature>
<reference evidence="2 3" key="1">
    <citation type="submission" date="2016-11" db="EMBL/GenBank/DDBJ databases">
        <authorList>
            <person name="Jaros S."/>
            <person name="Januszkiewicz K."/>
            <person name="Wedrychowicz H."/>
        </authorList>
    </citation>
    <scope>NUCLEOTIDE SEQUENCE [LARGE SCALE GENOMIC DNA]</scope>
    <source>
        <strain evidence="2 3">DSM 27063</strain>
    </source>
</reference>
<organism evidence="2 3">
    <name type="scientific">Tangfeifania diversioriginum</name>
    <dbReference type="NCBI Taxonomy" id="1168035"/>
    <lineage>
        <taxon>Bacteria</taxon>
        <taxon>Pseudomonadati</taxon>
        <taxon>Bacteroidota</taxon>
        <taxon>Bacteroidia</taxon>
        <taxon>Marinilabiliales</taxon>
        <taxon>Prolixibacteraceae</taxon>
        <taxon>Tangfeifania</taxon>
    </lineage>
</organism>
<feature type="transmembrane region" description="Helical" evidence="1">
    <location>
        <begin position="142"/>
        <end position="159"/>
    </location>
</feature>
<keyword evidence="1" id="KW-1133">Transmembrane helix</keyword>
<dbReference type="GO" id="GO:1902604">
    <property type="term" value="P:p-aminobenzoyl-glutamate transmembrane transport"/>
    <property type="evidence" value="ECO:0007669"/>
    <property type="project" value="InterPro"/>
</dbReference>
<dbReference type="EMBL" id="FQZE01000039">
    <property type="protein sequence ID" value="SHJ90682.1"/>
    <property type="molecule type" value="Genomic_DNA"/>
</dbReference>
<dbReference type="PANTHER" id="PTHR30282">
    <property type="entry name" value="P-AMINOBENZOYL GLUTAMATE TRANSPORTER"/>
    <property type="match status" value="1"/>
</dbReference>
<dbReference type="OrthoDB" id="3314392at2"/>
<keyword evidence="3" id="KW-1185">Reference proteome</keyword>
<feature type="transmembrane region" description="Helical" evidence="1">
    <location>
        <begin position="440"/>
        <end position="459"/>
    </location>
</feature>
<feature type="transmembrane region" description="Helical" evidence="1">
    <location>
        <begin position="304"/>
        <end position="323"/>
    </location>
</feature>
<accession>A0A1M6N4V3</accession>
<name>A0A1M6N4V3_9BACT</name>
<dbReference type="InterPro" id="IPR004697">
    <property type="entry name" value="AbgT"/>
</dbReference>
<proteinExistence type="predicted"/>
<feature type="transmembrane region" description="Helical" evidence="1">
    <location>
        <begin position="344"/>
        <end position="363"/>
    </location>
</feature>
<dbReference type="STRING" id="1168035.SAMN05444280_13919"/>
<evidence type="ECO:0000313" key="2">
    <source>
        <dbReference type="EMBL" id="SHJ90682.1"/>
    </source>
</evidence>
<feature type="transmembrane region" description="Helical" evidence="1">
    <location>
        <begin position="383"/>
        <end position="403"/>
    </location>
</feature>